<name>A0ABW3ZNX4_9RHOB</name>
<evidence type="ECO:0000313" key="2">
    <source>
        <dbReference type="Proteomes" id="UP001597135"/>
    </source>
</evidence>
<evidence type="ECO:0008006" key="3">
    <source>
        <dbReference type="Google" id="ProtNLM"/>
    </source>
</evidence>
<reference evidence="2" key="1">
    <citation type="journal article" date="2019" name="Int. J. Syst. Evol. Microbiol.">
        <title>The Global Catalogue of Microorganisms (GCM) 10K type strain sequencing project: providing services to taxonomists for standard genome sequencing and annotation.</title>
        <authorList>
            <consortium name="The Broad Institute Genomics Platform"/>
            <consortium name="The Broad Institute Genome Sequencing Center for Infectious Disease"/>
            <person name="Wu L."/>
            <person name="Ma J."/>
        </authorList>
    </citation>
    <scope>NUCLEOTIDE SEQUENCE [LARGE SCALE GENOMIC DNA]</scope>
    <source>
        <strain evidence="2">CCUG 62953</strain>
    </source>
</reference>
<accession>A0ABW3ZNX4</accession>
<dbReference type="EMBL" id="JBHTMU010000051">
    <property type="protein sequence ID" value="MFD1344455.1"/>
    <property type="molecule type" value="Genomic_DNA"/>
</dbReference>
<organism evidence="1 2">
    <name type="scientific">Litorisediminicola beolgyonensis</name>
    <dbReference type="NCBI Taxonomy" id="1173614"/>
    <lineage>
        <taxon>Bacteria</taxon>
        <taxon>Pseudomonadati</taxon>
        <taxon>Pseudomonadota</taxon>
        <taxon>Alphaproteobacteria</taxon>
        <taxon>Rhodobacterales</taxon>
        <taxon>Paracoccaceae</taxon>
        <taxon>Litorisediminicola</taxon>
    </lineage>
</organism>
<proteinExistence type="predicted"/>
<sequence>MFWNRRNSGSIALGPDGQANHLLALVSGQSRDGTLSSKTRIAPGFMLNSDPALGLSGRYGSPEGRLLEVDAEMSGPGDWIALHLDFHAGDLSEMGVLGFALRGVAPEMILLRACLRSGTPEGFEDCFFDKHILLHPEESTHLDALALPYRDRLPVTAPWRQLVIFLPTETFRLSIADLRVFLV</sequence>
<gene>
    <name evidence="1" type="ORF">ACFQ4E_18640</name>
</gene>
<evidence type="ECO:0000313" key="1">
    <source>
        <dbReference type="EMBL" id="MFD1344455.1"/>
    </source>
</evidence>
<dbReference type="Proteomes" id="UP001597135">
    <property type="component" value="Unassembled WGS sequence"/>
</dbReference>
<comment type="caution">
    <text evidence="1">The sequence shown here is derived from an EMBL/GenBank/DDBJ whole genome shotgun (WGS) entry which is preliminary data.</text>
</comment>
<keyword evidence="2" id="KW-1185">Reference proteome</keyword>
<protein>
    <recommendedName>
        <fullName evidence="3">Hedgehog/Intein (Hint) domain-containing protein</fullName>
    </recommendedName>
</protein>
<dbReference type="RefSeq" id="WP_386806034.1">
    <property type="nucleotide sequence ID" value="NZ_JBHTMU010000051.1"/>
</dbReference>